<gene>
    <name evidence="2" type="ORF">S01H1_80787</name>
</gene>
<dbReference type="EMBL" id="BARS01054590">
    <property type="protein sequence ID" value="GAG50089.1"/>
    <property type="molecule type" value="Genomic_DNA"/>
</dbReference>
<organism evidence="2">
    <name type="scientific">marine sediment metagenome</name>
    <dbReference type="NCBI Taxonomy" id="412755"/>
    <lineage>
        <taxon>unclassified sequences</taxon>
        <taxon>metagenomes</taxon>
        <taxon>ecological metagenomes</taxon>
    </lineage>
</organism>
<evidence type="ECO:0000313" key="2">
    <source>
        <dbReference type="EMBL" id="GAG50089.1"/>
    </source>
</evidence>
<reference evidence="2" key="1">
    <citation type="journal article" date="2014" name="Front. Microbiol.">
        <title>High frequency of phylogenetically diverse reductive dehalogenase-homologous genes in deep subseafloor sedimentary metagenomes.</title>
        <authorList>
            <person name="Kawai M."/>
            <person name="Futagami T."/>
            <person name="Toyoda A."/>
            <person name="Takaki Y."/>
            <person name="Nishi S."/>
            <person name="Hori S."/>
            <person name="Arai W."/>
            <person name="Tsubouchi T."/>
            <person name="Morono Y."/>
            <person name="Uchiyama I."/>
            <person name="Ito T."/>
            <person name="Fujiyama A."/>
            <person name="Inagaki F."/>
            <person name="Takami H."/>
        </authorList>
    </citation>
    <scope>NUCLEOTIDE SEQUENCE</scope>
    <source>
        <strain evidence="2">Expedition CK06-06</strain>
    </source>
</reference>
<comment type="caution">
    <text evidence="2">The sequence shown here is derived from an EMBL/GenBank/DDBJ whole genome shotgun (WGS) entry which is preliminary data.</text>
</comment>
<sequence length="151" mass="16922">SRRHLNEETIIGLFLGTSDFGRWLQTCCRDSPDTDRNTWAAHLNSDPNRDTAHSHTETAYPNADPYPEPHSCTHFHTETAYPNANLYPGPHSYSCAHCHTDTTSTNTDPYPGSPHFHSCACCHPHAGPPARKCGSGNDRYPCWRVHHGQRC</sequence>
<accession>X0Y2M6</accession>
<dbReference type="AlphaFoldDB" id="X0Y2M6"/>
<feature type="compositionally biased region" description="Basic and acidic residues" evidence="1">
    <location>
        <begin position="47"/>
        <end position="56"/>
    </location>
</feature>
<proteinExistence type="predicted"/>
<feature type="non-terminal residue" evidence="2">
    <location>
        <position position="1"/>
    </location>
</feature>
<protein>
    <submittedName>
        <fullName evidence="2">Uncharacterized protein</fullName>
    </submittedName>
</protein>
<name>X0Y2M6_9ZZZZ</name>
<evidence type="ECO:0000256" key="1">
    <source>
        <dbReference type="SAM" id="MobiDB-lite"/>
    </source>
</evidence>
<feature type="region of interest" description="Disordered" evidence="1">
    <location>
        <begin position="39"/>
        <end position="63"/>
    </location>
</feature>